<keyword evidence="4" id="KW-1185">Reference proteome</keyword>
<evidence type="ECO:0000256" key="2">
    <source>
        <dbReference type="SAM" id="Phobius"/>
    </source>
</evidence>
<organism evidence="3 4">
    <name type="scientific">Brachybacterium rhamnosum</name>
    <dbReference type="NCBI Taxonomy" id="173361"/>
    <lineage>
        <taxon>Bacteria</taxon>
        <taxon>Bacillati</taxon>
        <taxon>Actinomycetota</taxon>
        <taxon>Actinomycetes</taxon>
        <taxon>Micrococcales</taxon>
        <taxon>Dermabacteraceae</taxon>
        <taxon>Brachybacterium</taxon>
    </lineage>
</organism>
<reference evidence="4" key="1">
    <citation type="journal article" date="2019" name="Int. J. Syst. Evol. Microbiol.">
        <title>The Global Catalogue of Microorganisms (GCM) 10K type strain sequencing project: providing services to taxonomists for standard genome sequencing and annotation.</title>
        <authorList>
            <consortium name="The Broad Institute Genomics Platform"/>
            <consortium name="The Broad Institute Genome Sequencing Center for Infectious Disease"/>
            <person name="Wu L."/>
            <person name="Ma J."/>
        </authorList>
    </citation>
    <scope>NUCLEOTIDE SEQUENCE [LARGE SCALE GENOMIC DNA]</scope>
    <source>
        <strain evidence="4">JCM 11650</strain>
    </source>
</reference>
<dbReference type="RefSeq" id="WP_343903963.1">
    <property type="nucleotide sequence ID" value="NZ_BAAAIS010000002.1"/>
</dbReference>
<feature type="region of interest" description="Disordered" evidence="1">
    <location>
        <begin position="1"/>
        <end position="115"/>
    </location>
</feature>
<dbReference type="EMBL" id="JBHUFL010000002">
    <property type="protein sequence ID" value="MFD1834735.1"/>
    <property type="molecule type" value="Genomic_DNA"/>
</dbReference>
<dbReference type="Proteomes" id="UP001597280">
    <property type="component" value="Unassembled WGS sequence"/>
</dbReference>
<evidence type="ECO:0000256" key="1">
    <source>
        <dbReference type="SAM" id="MobiDB-lite"/>
    </source>
</evidence>
<name>A0ABW4PXD1_9MICO</name>
<proteinExistence type="predicted"/>
<keyword evidence="2" id="KW-0812">Transmembrane</keyword>
<feature type="transmembrane region" description="Helical" evidence="2">
    <location>
        <begin position="145"/>
        <end position="166"/>
    </location>
</feature>
<evidence type="ECO:0000313" key="3">
    <source>
        <dbReference type="EMBL" id="MFD1834735.1"/>
    </source>
</evidence>
<accession>A0ABW4PXD1</accession>
<comment type="caution">
    <text evidence="3">The sequence shown here is derived from an EMBL/GenBank/DDBJ whole genome shotgun (WGS) entry which is preliminary data.</text>
</comment>
<gene>
    <name evidence="3" type="ORF">ACFSDA_06555</name>
</gene>
<protein>
    <submittedName>
        <fullName evidence="3">Uncharacterized protein</fullName>
    </submittedName>
</protein>
<keyword evidence="2" id="KW-1133">Transmembrane helix</keyword>
<keyword evidence="2" id="KW-0472">Membrane</keyword>
<evidence type="ECO:0000313" key="4">
    <source>
        <dbReference type="Proteomes" id="UP001597280"/>
    </source>
</evidence>
<sequence>MNMGDQSGNFLGGDQSWRDGAASGGARSGDAQGGSDPQGWSRPPDGAASRADSDFTSDFTAGSAPQPASMRDGAPPQGSAPHQGPMPGQDEEWAPQFGATDGRQSEHGSGSGRRPLSWPQVLQRALGLIVPLVFLGFWWRMGGSHFGSFGMIFVVMFMAIAVGKMFRRR</sequence>